<gene>
    <name evidence="2" type="ORF">L3X38_019933</name>
</gene>
<comment type="caution">
    <text evidence="2">The sequence shown here is derived from an EMBL/GenBank/DDBJ whole genome shotgun (WGS) entry which is preliminary data.</text>
</comment>
<name>A0AAD4ZCG8_PRUDU</name>
<sequence length="127" mass="14728">MNVEMETLQKNRTWEIVLQPEGKKPVGCRWVATIKHKVDDTIDRYKARLVAKGYKKMYEVDYQDTFASMEKINTVRVLLSLIANLDCPLKQFYVKNAFLHGDLEEEVYMDMPSSYGLSNNSGNVCRL</sequence>
<feature type="domain" description="Reverse transcriptase Ty1/copia-type" evidence="1">
    <location>
        <begin position="11"/>
        <end position="127"/>
    </location>
</feature>
<accession>A0AAD4ZCG8</accession>
<evidence type="ECO:0000259" key="1">
    <source>
        <dbReference type="Pfam" id="PF07727"/>
    </source>
</evidence>
<evidence type="ECO:0000313" key="2">
    <source>
        <dbReference type="EMBL" id="KAI5340659.1"/>
    </source>
</evidence>
<organism evidence="2 3">
    <name type="scientific">Prunus dulcis</name>
    <name type="common">Almond</name>
    <name type="synonym">Amygdalus dulcis</name>
    <dbReference type="NCBI Taxonomy" id="3755"/>
    <lineage>
        <taxon>Eukaryota</taxon>
        <taxon>Viridiplantae</taxon>
        <taxon>Streptophyta</taxon>
        <taxon>Embryophyta</taxon>
        <taxon>Tracheophyta</taxon>
        <taxon>Spermatophyta</taxon>
        <taxon>Magnoliopsida</taxon>
        <taxon>eudicotyledons</taxon>
        <taxon>Gunneridae</taxon>
        <taxon>Pentapetalae</taxon>
        <taxon>rosids</taxon>
        <taxon>fabids</taxon>
        <taxon>Rosales</taxon>
        <taxon>Rosaceae</taxon>
        <taxon>Amygdaloideae</taxon>
        <taxon>Amygdaleae</taxon>
        <taxon>Prunus</taxon>
    </lineage>
</organism>
<reference evidence="2 3" key="1">
    <citation type="journal article" date="2022" name="G3 (Bethesda)">
        <title>Whole-genome sequence and methylome profiling of the almond [Prunus dulcis (Mill.) D.A. Webb] cultivar 'Nonpareil'.</title>
        <authorList>
            <person name="D'Amico-Willman K.M."/>
            <person name="Ouma W.Z."/>
            <person name="Meulia T."/>
            <person name="Sideli G.M."/>
            <person name="Gradziel T.M."/>
            <person name="Fresnedo-Ramirez J."/>
        </authorList>
    </citation>
    <scope>NUCLEOTIDE SEQUENCE [LARGE SCALE GENOMIC DNA]</scope>
    <source>
        <strain evidence="2">Clone GOH B32 T37-40</strain>
    </source>
</reference>
<dbReference type="Pfam" id="PF07727">
    <property type="entry name" value="RVT_2"/>
    <property type="match status" value="1"/>
</dbReference>
<keyword evidence="3" id="KW-1185">Reference proteome</keyword>
<protein>
    <recommendedName>
        <fullName evidence="1">Reverse transcriptase Ty1/copia-type domain-containing protein</fullName>
    </recommendedName>
</protein>
<evidence type="ECO:0000313" key="3">
    <source>
        <dbReference type="Proteomes" id="UP001054821"/>
    </source>
</evidence>
<dbReference type="AlphaFoldDB" id="A0AAD4ZCG8"/>
<dbReference type="EMBL" id="JAJFAZ020000003">
    <property type="protein sequence ID" value="KAI5340659.1"/>
    <property type="molecule type" value="Genomic_DNA"/>
</dbReference>
<dbReference type="Proteomes" id="UP001054821">
    <property type="component" value="Chromosome 3"/>
</dbReference>
<proteinExistence type="predicted"/>
<dbReference type="InterPro" id="IPR013103">
    <property type="entry name" value="RVT_2"/>
</dbReference>